<name>A0A812MN03_9DINO</name>
<accession>A0A812MN03</accession>
<reference evidence="3" key="1">
    <citation type="submission" date="2021-02" db="EMBL/GenBank/DDBJ databases">
        <authorList>
            <person name="Dougan E. K."/>
            <person name="Rhodes N."/>
            <person name="Thang M."/>
            <person name="Chan C."/>
        </authorList>
    </citation>
    <scope>NUCLEOTIDE SEQUENCE</scope>
</reference>
<keyword evidence="4" id="KW-1185">Reference proteome</keyword>
<feature type="domain" description="Exostosin GT47" evidence="2">
    <location>
        <begin position="63"/>
        <end position="355"/>
    </location>
</feature>
<dbReference type="Pfam" id="PF03016">
    <property type="entry name" value="Exostosin_GT47"/>
    <property type="match status" value="1"/>
</dbReference>
<evidence type="ECO:0000256" key="1">
    <source>
        <dbReference type="ARBA" id="ARBA00010271"/>
    </source>
</evidence>
<evidence type="ECO:0000313" key="4">
    <source>
        <dbReference type="Proteomes" id="UP000604046"/>
    </source>
</evidence>
<dbReference type="InterPro" id="IPR040911">
    <property type="entry name" value="Exostosin_GT47"/>
</dbReference>
<comment type="caution">
    <text evidence="3">The sequence shown here is derived from an EMBL/GenBank/DDBJ whole genome shotgun (WGS) entry which is preliminary data.</text>
</comment>
<dbReference type="Proteomes" id="UP000604046">
    <property type="component" value="Unassembled WGS sequence"/>
</dbReference>
<sequence>MLSASNQTPTLPLPVPFFLYNDVTILHGLMGHCLKRKKRRLEKRSRWTTAAVDLRYDASLGAVHEFAAAKYFARMMMTHPWRTFEPAEAEVFIIPIDVDPSDLDEDDSQMCGPQMYEQHLFETMRLVFQQSHIRKKSGADHFWMMSASYPERLIEKFAPTMAEALRTAAHLHFMTVGVMELFPGRSLKATPLEGSDLYTLKGDLRKRPWRCSLPVPFVQSFPFSKHEAEPFEAWTKRRYMFYHQFSGFYQDEYSRSLRAQALKVPSVARRPARVWVGDKFVPSSELQRGFQSSRFCFAIAGRNGGPTRKFYDAVLHNCIPVVVSDQWLYAFAPFAGHIRHEAYAVFIPEEQWMRNLTGVVRRLEAMPRRELAARYQALLEVAPLLSYDRPDSHALGSVLLWELRQQCGTQQGPVRDEKLYPVDVPLRRLRPTSPLNGLQVAEELFRHPTQLSWKWHHDPATTSDFMG</sequence>
<dbReference type="OrthoDB" id="417025at2759"/>
<evidence type="ECO:0000259" key="2">
    <source>
        <dbReference type="Pfam" id="PF03016"/>
    </source>
</evidence>
<dbReference type="PANTHER" id="PTHR11062">
    <property type="entry name" value="EXOSTOSIN HEPARAN SULFATE GLYCOSYLTRANSFERASE -RELATED"/>
    <property type="match status" value="1"/>
</dbReference>
<dbReference type="EMBL" id="CAJNDS010001502">
    <property type="protein sequence ID" value="CAE7262612.1"/>
    <property type="molecule type" value="Genomic_DNA"/>
</dbReference>
<dbReference type="GO" id="GO:0016757">
    <property type="term" value="F:glycosyltransferase activity"/>
    <property type="evidence" value="ECO:0007669"/>
    <property type="project" value="InterPro"/>
</dbReference>
<proteinExistence type="inferred from homology"/>
<dbReference type="InterPro" id="IPR004263">
    <property type="entry name" value="Exostosin"/>
</dbReference>
<gene>
    <name evidence="3" type="primary">GT11</name>
    <name evidence="3" type="ORF">SNAT2548_LOCUS13782</name>
</gene>
<organism evidence="3 4">
    <name type="scientific">Symbiodinium natans</name>
    <dbReference type="NCBI Taxonomy" id="878477"/>
    <lineage>
        <taxon>Eukaryota</taxon>
        <taxon>Sar</taxon>
        <taxon>Alveolata</taxon>
        <taxon>Dinophyceae</taxon>
        <taxon>Suessiales</taxon>
        <taxon>Symbiodiniaceae</taxon>
        <taxon>Symbiodinium</taxon>
    </lineage>
</organism>
<comment type="similarity">
    <text evidence="1">Belongs to the glycosyltransferase 47 family.</text>
</comment>
<dbReference type="AlphaFoldDB" id="A0A812MN03"/>
<protein>
    <submittedName>
        <fullName evidence="3">GT11 protein</fullName>
    </submittedName>
</protein>
<evidence type="ECO:0000313" key="3">
    <source>
        <dbReference type="EMBL" id="CAE7262612.1"/>
    </source>
</evidence>